<protein>
    <submittedName>
        <fullName evidence="1">PIN domain-containing protein</fullName>
    </submittedName>
</protein>
<name>A0A6B0XYT0_9RHOB</name>
<sequence length="235" mass="25765">MRDVTLRLCLDINVLAADLRCRKRRLRPTTCSDLVSYAVAGAFPGGEAQLIISVPMIEQWESVLQRHFGYERSLATRIAWLLDDAAREGPLPFSTLLVVGAGFVPFASEQETEVAAKSEGSRAGGSRTGRMFDGIEDDRHVLLTAIAGEADILVAGNMQDFRRGKVLEFDRDDMFVVPGPDHHMVVGTPAFAAHRLRQGIVPDWDLVSSRPEEFRLVTRHNRAPDSSAGPSVPGS</sequence>
<gene>
    <name evidence="1" type="ORF">F4Y60_01505</name>
</gene>
<evidence type="ECO:0000313" key="1">
    <source>
        <dbReference type="EMBL" id="MXY32769.1"/>
    </source>
</evidence>
<organism evidence="1">
    <name type="scientific">Boseongicola sp. SB0664_bin_43</name>
    <dbReference type="NCBI Taxonomy" id="2604844"/>
    <lineage>
        <taxon>Bacteria</taxon>
        <taxon>Pseudomonadati</taxon>
        <taxon>Pseudomonadota</taxon>
        <taxon>Alphaproteobacteria</taxon>
        <taxon>Rhodobacterales</taxon>
        <taxon>Paracoccaceae</taxon>
        <taxon>Boseongicola</taxon>
    </lineage>
</organism>
<comment type="caution">
    <text evidence="1">The sequence shown here is derived from an EMBL/GenBank/DDBJ whole genome shotgun (WGS) entry which is preliminary data.</text>
</comment>
<accession>A0A6B0XYT0</accession>
<dbReference type="EMBL" id="VXRY01000057">
    <property type="protein sequence ID" value="MXY32769.1"/>
    <property type="molecule type" value="Genomic_DNA"/>
</dbReference>
<reference evidence="1" key="1">
    <citation type="submission" date="2019-09" db="EMBL/GenBank/DDBJ databases">
        <title>Characterisation of the sponge microbiome using genome-centric metagenomics.</title>
        <authorList>
            <person name="Engelberts J.P."/>
            <person name="Robbins S.J."/>
            <person name="De Goeij J.M."/>
            <person name="Aranda M."/>
            <person name="Bell S.C."/>
            <person name="Webster N.S."/>
        </authorList>
    </citation>
    <scope>NUCLEOTIDE SEQUENCE</scope>
    <source>
        <strain evidence="1">SB0664_bin_43</strain>
    </source>
</reference>
<proteinExistence type="predicted"/>
<dbReference type="AlphaFoldDB" id="A0A6B0XYT0"/>